<comment type="caution">
    <text evidence="1">The sequence shown here is derived from an EMBL/GenBank/DDBJ whole genome shotgun (WGS) entry which is preliminary data.</text>
</comment>
<keyword evidence="2" id="KW-1185">Reference proteome</keyword>
<proteinExistence type="predicted"/>
<dbReference type="PATRIC" id="fig|1300345.3.peg.976"/>
<evidence type="ECO:0000313" key="1">
    <source>
        <dbReference type="EMBL" id="KGQ19899.1"/>
    </source>
</evidence>
<reference evidence="1 2" key="1">
    <citation type="submission" date="2014-09" db="EMBL/GenBank/DDBJ databases">
        <title>Genome sequences of Lysobacter dokdonensis DS-58.</title>
        <authorList>
            <person name="Kim J.F."/>
            <person name="Kwak M.-J."/>
        </authorList>
    </citation>
    <scope>NUCLEOTIDE SEQUENCE [LARGE SCALE GENOMIC DNA]</scope>
    <source>
        <strain evidence="1 2">DS-58</strain>
    </source>
</reference>
<accession>A0A0A2X3R1</accession>
<sequence length="62" mass="6891">MGCVLGTNWKLNAHAPRFGHWGRIPLIGLKLEWMRAADDVGGWVSLQAALLGFSASLTWWRA</sequence>
<dbReference type="STRING" id="1300345.LF41_2406"/>
<dbReference type="EMBL" id="JRKJ01000005">
    <property type="protein sequence ID" value="KGQ19899.1"/>
    <property type="molecule type" value="Genomic_DNA"/>
</dbReference>
<gene>
    <name evidence="1" type="ORF">LF41_2406</name>
</gene>
<dbReference type="Proteomes" id="UP000030518">
    <property type="component" value="Unassembled WGS sequence"/>
</dbReference>
<protein>
    <submittedName>
        <fullName evidence="1">Uncharacterized protein</fullName>
    </submittedName>
</protein>
<dbReference type="AlphaFoldDB" id="A0A0A2X3R1"/>
<organism evidence="1 2">
    <name type="scientific">Lysobacter dokdonensis DS-58</name>
    <dbReference type="NCBI Taxonomy" id="1300345"/>
    <lineage>
        <taxon>Bacteria</taxon>
        <taxon>Pseudomonadati</taxon>
        <taxon>Pseudomonadota</taxon>
        <taxon>Gammaproteobacteria</taxon>
        <taxon>Lysobacterales</taxon>
        <taxon>Lysobacteraceae</taxon>
        <taxon>Noviluteimonas</taxon>
    </lineage>
</organism>
<name>A0A0A2X3R1_9GAMM</name>
<evidence type="ECO:0000313" key="2">
    <source>
        <dbReference type="Proteomes" id="UP000030518"/>
    </source>
</evidence>